<dbReference type="InterPro" id="IPR037294">
    <property type="entry name" value="ABC_BtuC-like"/>
</dbReference>
<evidence type="ECO:0000313" key="8">
    <source>
        <dbReference type="EMBL" id="SEJ85668.1"/>
    </source>
</evidence>
<keyword evidence="6" id="KW-0813">Transport</keyword>
<evidence type="ECO:0000256" key="6">
    <source>
        <dbReference type="RuleBase" id="RU003943"/>
    </source>
</evidence>
<sequence length="281" mass="30537">MLDTIYMLLNSLFPFQWMDHTFMKNAFLAVVMITPLFGLLSTMVVSNRMAFFSDSLGHGAFTGIAIGVLLGGVEPLVSLVIFSILFSLLITYIKSKSSASTDTIIGVFSSTAIAMGLMMMSYGGGFNKFSSYLIGDLLSIKTEELLALLFVFVLVVFVWVLIFNRFLMISINTSFAASRGIKTMWIEMGFAAVLAVVVAISIQWVGLLIINSMLVLPAAAARNITNNVKQYHLVSVLFALTAGLAGLISSYYTNTATGATIVVISAGLFFITLALKPYFIR</sequence>
<evidence type="ECO:0000313" key="9">
    <source>
        <dbReference type="Proteomes" id="UP000199662"/>
    </source>
</evidence>
<accession>A0A1H7C7S1</accession>
<gene>
    <name evidence="8" type="ORF">SAMN05660742_12014</name>
</gene>
<keyword evidence="3 6" id="KW-0812">Transmembrane</keyword>
<dbReference type="AlphaFoldDB" id="A0A1H7C7S1"/>
<dbReference type="Proteomes" id="UP000199662">
    <property type="component" value="Unassembled WGS sequence"/>
</dbReference>
<keyword evidence="9" id="KW-1185">Reference proteome</keyword>
<evidence type="ECO:0000256" key="1">
    <source>
        <dbReference type="ARBA" id="ARBA00004141"/>
    </source>
</evidence>
<dbReference type="PANTHER" id="PTHR30477">
    <property type="entry name" value="ABC-TRANSPORTER METAL-BINDING PROTEIN"/>
    <property type="match status" value="1"/>
</dbReference>
<keyword evidence="5 7" id="KW-0472">Membrane</keyword>
<feature type="transmembrane region" description="Helical" evidence="7">
    <location>
        <begin position="145"/>
        <end position="167"/>
    </location>
</feature>
<feature type="transmembrane region" description="Helical" evidence="7">
    <location>
        <begin position="259"/>
        <end position="280"/>
    </location>
</feature>
<keyword evidence="4 7" id="KW-1133">Transmembrane helix</keyword>
<dbReference type="InterPro" id="IPR001626">
    <property type="entry name" value="ABC_TroCD"/>
</dbReference>
<proteinExistence type="inferred from homology"/>
<evidence type="ECO:0000256" key="4">
    <source>
        <dbReference type="ARBA" id="ARBA00022989"/>
    </source>
</evidence>
<dbReference type="STRING" id="84035.SAMN05660742_12014"/>
<feature type="transmembrane region" description="Helical" evidence="7">
    <location>
        <begin position="105"/>
        <end position="125"/>
    </location>
</feature>
<dbReference type="PANTHER" id="PTHR30477:SF18">
    <property type="entry name" value="METAL TRANSPORT SYSTEM MEMBRANE PROTEIN CT_417-RELATED"/>
    <property type="match status" value="1"/>
</dbReference>
<reference evidence="9" key="1">
    <citation type="submission" date="2016-10" db="EMBL/GenBank/DDBJ databases">
        <authorList>
            <person name="Varghese N."/>
            <person name="Submissions S."/>
        </authorList>
    </citation>
    <scope>NUCLEOTIDE SEQUENCE [LARGE SCALE GENOMIC DNA]</scope>
    <source>
        <strain evidence="9">DSM 2179</strain>
    </source>
</reference>
<feature type="transmembrane region" description="Helical" evidence="7">
    <location>
        <begin position="26"/>
        <end position="44"/>
    </location>
</feature>
<comment type="similarity">
    <text evidence="2 6">Belongs to the ABC-3 integral membrane protein family.</text>
</comment>
<dbReference type="GO" id="GO:0055085">
    <property type="term" value="P:transmembrane transport"/>
    <property type="evidence" value="ECO:0007669"/>
    <property type="project" value="InterPro"/>
</dbReference>
<protein>
    <submittedName>
        <fullName evidence="8">Zinc transport system permease protein</fullName>
    </submittedName>
</protein>
<evidence type="ECO:0000256" key="7">
    <source>
        <dbReference type="SAM" id="Phobius"/>
    </source>
</evidence>
<dbReference type="GO" id="GO:0010043">
    <property type="term" value="P:response to zinc ion"/>
    <property type="evidence" value="ECO:0007669"/>
    <property type="project" value="TreeGrafter"/>
</dbReference>
<organism evidence="8 9">
    <name type="scientific">Propionispira arboris</name>
    <dbReference type="NCBI Taxonomy" id="84035"/>
    <lineage>
        <taxon>Bacteria</taxon>
        <taxon>Bacillati</taxon>
        <taxon>Bacillota</taxon>
        <taxon>Negativicutes</taxon>
        <taxon>Selenomonadales</taxon>
        <taxon>Selenomonadaceae</taxon>
        <taxon>Propionispira</taxon>
    </lineage>
</organism>
<comment type="subcellular location">
    <subcellularLocation>
        <location evidence="6">Cell membrane</location>
        <topology evidence="6">Multi-pass membrane protein</topology>
    </subcellularLocation>
    <subcellularLocation>
        <location evidence="1">Membrane</location>
        <topology evidence="1">Multi-pass membrane protein</topology>
    </subcellularLocation>
</comment>
<dbReference type="SUPFAM" id="SSF81345">
    <property type="entry name" value="ABC transporter involved in vitamin B12 uptake, BtuC"/>
    <property type="match status" value="1"/>
</dbReference>
<feature type="transmembrane region" description="Helical" evidence="7">
    <location>
        <begin position="76"/>
        <end position="93"/>
    </location>
</feature>
<dbReference type="Pfam" id="PF00950">
    <property type="entry name" value="ABC-3"/>
    <property type="match status" value="1"/>
</dbReference>
<feature type="transmembrane region" description="Helical" evidence="7">
    <location>
        <begin position="230"/>
        <end position="252"/>
    </location>
</feature>
<dbReference type="RefSeq" id="WP_091834324.1">
    <property type="nucleotide sequence ID" value="NZ_FNZK01000020.1"/>
</dbReference>
<evidence type="ECO:0000256" key="3">
    <source>
        <dbReference type="ARBA" id="ARBA00022692"/>
    </source>
</evidence>
<dbReference type="GO" id="GO:0043190">
    <property type="term" value="C:ATP-binding cassette (ABC) transporter complex"/>
    <property type="evidence" value="ECO:0007669"/>
    <property type="project" value="InterPro"/>
</dbReference>
<evidence type="ECO:0000256" key="5">
    <source>
        <dbReference type="ARBA" id="ARBA00023136"/>
    </source>
</evidence>
<evidence type="ECO:0000256" key="2">
    <source>
        <dbReference type="ARBA" id="ARBA00008034"/>
    </source>
</evidence>
<name>A0A1H7C7S1_9FIRM</name>
<feature type="transmembrane region" description="Helical" evidence="7">
    <location>
        <begin position="188"/>
        <end position="210"/>
    </location>
</feature>
<dbReference type="Gene3D" id="1.10.3470.10">
    <property type="entry name" value="ABC transporter involved in vitamin B12 uptake, BtuC"/>
    <property type="match status" value="1"/>
</dbReference>
<dbReference type="EMBL" id="FNZK01000020">
    <property type="protein sequence ID" value="SEJ85668.1"/>
    <property type="molecule type" value="Genomic_DNA"/>
</dbReference>